<sequence length="433" mass="48704">MKSNFTNISWHDISTTTLETPTKFTSLDLPTPLTIHCPPPQQQSSTPTHTTHLQQADQTTSQVHLPSNSSSPDISSSISSASASSSNPRPTSSLPTINDPPNRVVTRSQPNIFKPKKIFNYLATTTDLTTPSTYKQVQKYPQWRKAMQDEFDALIKNQTWTLVPSHTSQNIIACKWLFRIKRKANGTIDRCKARLIAKGFTQRPGIDFSSTFSPVVKPTTVRIVLSLAIHHGWALHQLDINNAFLQGHLEEEVFMRQPKGFEHPELPSHVCRLKKAIYGLKQAPHAWYNELKQFLVTYGFQKSHSESSLFIIHHSSVVLYLMVYVDNIILTGNNQTALSSVIAALSHRFSLKDLGHLNYFLGVEMVRRNDGVLLSQSKYIADLLKKYNMHESKGVTTPMCPTTPLNLNDGSSPTDAKEYRTAIGKLQYHFHSA</sequence>
<comment type="caution">
    <text evidence="3">The sequence shown here is derived from an EMBL/GenBank/DDBJ whole genome shotgun (WGS) entry which is preliminary data.</text>
</comment>
<dbReference type="PANTHER" id="PTHR43383:SF2">
    <property type="entry name" value="AMIDOHYDROLASE 2 FAMILY PROTEIN"/>
    <property type="match status" value="1"/>
</dbReference>
<proteinExistence type="predicted"/>
<dbReference type="PANTHER" id="PTHR43383">
    <property type="entry name" value="NODULIN 6"/>
    <property type="match status" value="1"/>
</dbReference>
<dbReference type="InterPro" id="IPR043502">
    <property type="entry name" value="DNA/RNA_pol_sf"/>
</dbReference>
<dbReference type="InterPro" id="IPR013103">
    <property type="entry name" value="RVT_2"/>
</dbReference>
<evidence type="ECO:0000313" key="3">
    <source>
        <dbReference type="EMBL" id="KAK2979349.1"/>
    </source>
</evidence>
<dbReference type="Proteomes" id="UP001187471">
    <property type="component" value="Unassembled WGS sequence"/>
</dbReference>
<feature type="compositionally biased region" description="Low complexity" evidence="1">
    <location>
        <begin position="42"/>
        <end position="55"/>
    </location>
</feature>
<dbReference type="AlphaFoldDB" id="A0AA88UC70"/>
<dbReference type="Pfam" id="PF07727">
    <property type="entry name" value="RVT_2"/>
    <property type="match status" value="1"/>
</dbReference>
<feature type="region of interest" description="Disordered" evidence="1">
    <location>
        <begin position="23"/>
        <end position="110"/>
    </location>
</feature>
<dbReference type="SUPFAM" id="SSF56672">
    <property type="entry name" value="DNA/RNA polymerases"/>
    <property type="match status" value="1"/>
</dbReference>
<feature type="compositionally biased region" description="Low complexity" evidence="1">
    <location>
        <begin position="65"/>
        <end position="96"/>
    </location>
</feature>
<name>A0AA88UC70_9ASTE</name>
<keyword evidence="4" id="KW-1185">Reference proteome</keyword>
<dbReference type="EMBL" id="JAVXUO010001770">
    <property type="protein sequence ID" value="KAK2979349.1"/>
    <property type="molecule type" value="Genomic_DNA"/>
</dbReference>
<protein>
    <recommendedName>
        <fullName evidence="2">Reverse transcriptase Ty1/copia-type domain-containing protein</fullName>
    </recommendedName>
</protein>
<accession>A0AA88UC70</accession>
<reference evidence="3" key="1">
    <citation type="submission" date="2022-12" db="EMBL/GenBank/DDBJ databases">
        <title>Draft genome assemblies for two species of Escallonia (Escalloniales).</title>
        <authorList>
            <person name="Chanderbali A."/>
            <person name="Dervinis C."/>
            <person name="Anghel I."/>
            <person name="Soltis D."/>
            <person name="Soltis P."/>
            <person name="Zapata F."/>
        </authorList>
    </citation>
    <scope>NUCLEOTIDE SEQUENCE</scope>
    <source>
        <strain evidence="3">UCBG92.1500</strain>
        <tissue evidence="3">Leaf</tissue>
    </source>
</reference>
<gene>
    <name evidence="3" type="ORF">RJ640_000686</name>
</gene>
<feature type="domain" description="Reverse transcriptase Ty1/copia-type" evidence="2">
    <location>
        <begin position="157"/>
        <end position="400"/>
    </location>
</feature>
<evidence type="ECO:0000313" key="4">
    <source>
        <dbReference type="Proteomes" id="UP001187471"/>
    </source>
</evidence>
<evidence type="ECO:0000259" key="2">
    <source>
        <dbReference type="Pfam" id="PF07727"/>
    </source>
</evidence>
<evidence type="ECO:0000256" key="1">
    <source>
        <dbReference type="SAM" id="MobiDB-lite"/>
    </source>
</evidence>
<organism evidence="3 4">
    <name type="scientific">Escallonia rubra</name>
    <dbReference type="NCBI Taxonomy" id="112253"/>
    <lineage>
        <taxon>Eukaryota</taxon>
        <taxon>Viridiplantae</taxon>
        <taxon>Streptophyta</taxon>
        <taxon>Embryophyta</taxon>
        <taxon>Tracheophyta</taxon>
        <taxon>Spermatophyta</taxon>
        <taxon>Magnoliopsida</taxon>
        <taxon>eudicotyledons</taxon>
        <taxon>Gunneridae</taxon>
        <taxon>Pentapetalae</taxon>
        <taxon>asterids</taxon>
        <taxon>campanulids</taxon>
        <taxon>Escalloniales</taxon>
        <taxon>Escalloniaceae</taxon>
        <taxon>Escallonia</taxon>
    </lineage>
</organism>